<dbReference type="Proteomes" id="UP000001593">
    <property type="component" value="Unassembled WGS sequence"/>
</dbReference>
<evidence type="ECO:0000256" key="1">
    <source>
        <dbReference type="ARBA" id="ARBA00004141"/>
    </source>
</evidence>
<feature type="non-terminal residue" evidence="5">
    <location>
        <position position="135"/>
    </location>
</feature>
<dbReference type="KEGG" id="nve:5496176"/>
<dbReference type="eggNOG" id="KOG3644">
    <property type="taxonomic scope" value="Eukaryota"/>
</dbReference>
<keyword evidence="2" id="KW-0472">Membrane</keyword>
<evidence type="ECO:0000256" key="2">
    <source>
        <dbReference type="ARBA" id="ARBA00023136"/>
    </source>
</evidence>
<dbReference type="InterPro" id="IPR006201">
    <property type="entry name" value="Neur_channel"/>
</dbReference>
<dbReference type="PhylomeDB" id="A8DVB8"/>
<dbReference type="InterPro" id="IPR036734">
    <property type="entry name" value="Neur_chan_lig-bd_sf"/>
</dbReference>
<dbReference type="GO" id="GO:0004888">
    <property type="term" value="F:transmembrane signaling receptor activity"/>
    <property type="evidence" value="ECO:0007669"/>
    <property type="project" value="InterPro"/>
</dbReference>
<organism evidence="5 6">
    <name type="scientific">Nematostella vectensis</name>
    <name type="common">Starlet sea anemone</name>
    <dbReference type="NCBI Taxonomy" id="45351"/>
    <lineage>
        <taxon>Eukaryota</taxon>
        <taxon>Metazoa</taxon>
        <taxon>Cnidaria</taxon>
        <taxon>Anthozoa</taxon>
        <taxon>Hexacorallia</taxon>
        <taxon>Actiniaria</taxon>
        <taxon>Edwardsiidae</taxon>
        <taxon>Nematostella</taxon>
    </lineage>
</organism>
<name>A8DVB8_NEMVE</name>
<comment type="similarity">
    <text evidence="3">Belongs to the ligand-gated ion channel (TC 1.A.9) family.</text>
</comment>
<keyword evidence="3" id="KW-0813">Transport</keyword>
<evidence type="ECO:0000256" key="3">
    <source>
        <dbReference type="RuleBase" id="RU000687"/>
    </source>
</evidence>
<dbReference type="Pfam" id="PF02931">
    <property type="entry name" value="Neur_chan_LBD"/>
    <property type="match status" value="1"/>
</dbReference>
<proteinExistence type="inferred from homology"/>
<evidence type="ECO:0000313" key="5">
    <source>
        <dbReference type="EMBL" id="EDO25880.1"/>
    </source>
</evidence>
<gene>
    <name evidence="5" type="ORF">NEMVEDRAFT_v1g9118</name>
</gene>
<sequence length="135" mass="15422">QDFTLDLFLRQVWSDPRLRHGEPRHHTLTGTDKHLIWLPDTFILNVKEAYHHHVPSDNSQVAIEADGDVMYSIGMRATAGCEMDLSSYPLDTQTCQLRIMSYAHVSAELVYKWGEEGRVGMSILNTDMAEFEVTN</sequence>
<dbReference type="GO" id="GO:0005230">
    <property type="term" value="F:extracellular ligand-gated monoatomic ion channel activity"/>
    <property type="evidence" value="ECO:0007669"/>
    <property type="project" value="InterPro"/>
</dbReference>
<dbReference type="PRINTS" id="PR00252">
    <property type="entry name" value="NRIONCHANNEL"/>
</dbReference>
<dbReference type="InterPro" id="IPR006202">
    <property type="entry name" value="Neur_chan_lig-bd"/>
</dbReference>
<accession>A8DVB8</accession>
<keyword evidence="3" id="KW-0407">Ion channel</keyword>
<dbReference type="AlphaFoldDB" id="A8DVB8"/>
<feature type="non-terminal residue" evidence="5">
    <location>
        <position position="1"/>
    </location>
</feature>
<evidence type="ECO:0000313" key="6">
    <source>
        <dbReference type="Proteomes" id="UP000001593"/>
    </source>
</evidence>
<dbReference type="Gene3D" id="2.70.170.10">
    <property type="entry name" value="Neurotransmitter-gated ion-channel ligand-binding domain"/>
    <property type="match status" value="1"/>
</dbReference>
<dbReference type="OMA" id="DRRDQGQ"/>
<dbReference type="InterPro" id="IPR018000">
    <property type="entry name" value="Neurotransmitter_ion_chnl_CS"/>
</dbReference>
<keyword evidence="6" id="KW-1185">Reference proteome</keyword>
<feature type="domain" description="Neurotransmitter-gated ion-channel ligand-binding" evidence="4">
    <location>
        <begin position="1"/>
        <end position="118"/>
    </location>
</feature>
<dbReference type="PANTHER" id="PTHR18945">
    <property type="entry name" value="NEUROTRANSMITTER GATED ION CHANNEL"/>
    <property type="match status" value="1"/>
</dbReference>
<dbReference type="HOGENOM" id="CLU_010920_5_4_1"/>
<evidence type="ECO:0000259" key="4">
    <source>
        <dbReference type="Pfam" id="PF02931"/>
    </source>
</evidence>
<dbReference type="PROSITE" id="PS00236">
    <property type="entry name" value="NEUROTR_ION_CHANNEL"/>
    <property type="match status" value="1"/>
</dbReference>
<keyword evidence="3" id="KW-0406">Ion transport</keyword>
<comment type="subcellular location">
    <subcellularLocation>
        <location evidence="1">Membrane</location>
        <topology evidence="1">Multi-pass membrane protein</topology>
    </subcellularLocation>
</comment>
<dbReference type="InParanoid" id="A8DVB8"/>
<reference evidence="5 6" key="1">
    <citation type="journal article" date="2007" name="Science">
        <title>Sea anemone genome reveals ancestral eumetazoan gene repertoire and genomic organization.</title>
        <authorList>
            <person name="Putnam N.H."/>
            <person name="Srivastava M."/>
            <person name="Hellsten U."/>
            <person name="Dirks B."/>
            <person name="Chapman J."/>
            <person name="Salamov A."/>
            <person name="Terry A."/>
            <person name="Shapiro H."/>
            <person name="Lindquist E."/>
            <person name="Kapitonov V.V."/>
            <person name="Jurka J."/>
            <person name="Genikhovich G."/>
            <person name="Grigoriev I.V."/>
            <person name="Lucas S.M."/>
            <person name="Steele R.E."/>
            <person name="Finnerty J.R."/>
            <person name="Technau U."/>
            <person name="Martindale M.Q."/>
            <person name="Rokhsar D.S."/>
        </authorList>
    </citation>
    <scope>NUCLEOTIDE SEQUENCE [LARGE SCALE GENOMIC DNA]</scope>
    <source>
        <strain evidence="6">CH2 X CH6</strain>
    </source>
</reference>
<dbReference type="EMBL" id="DS477806">
    <property type="protein sequence ID" value="EDO25880.1"/>
    <property type="molecule type" value="Genomic_DNA"/>
</dbReference>
<dbReference type="STRING" id="45351.A8DVB8"/>
<dbReference type="GO" id="GO:0016020">
    <property type="term" value="C:membrane"/>
    <property type="evidence" value="ECO:0007669"/>
    <property type="project" value="UniProtKB-SubCell"/>
</dbReference>
<dbReference type="SUPFAM" id="SSF63712">
    <property type="entry name" value="Nicotinic receptor ligand binding domain-like"/>
    <property type="match status" value="1"/>
</dbReference>
<protein>
    <recommendedName>
        <fullName evidence="4">Neurotransmitter-gated ion-channel ligand-binding domain-containing protein</fullName>
    </recommendedName>
</protein>